<accession>A0A6J5VQS8</accession>
<sequence length="67" mass="7226">MVKDKKKESSGSTRLSSLISSCFFVSSSAGKDENVRRGKFVTISSGTEATMVAAAKFFSSAHKVRFD</sequence>
<dbReference type="AlphaFoldDB" id="A0A6J5VQS8"/>
<name>A0A6J5VQS8_PRUAR</name>
<protein>
    <submittedName>
        <fullName evidence="1">Uncharacterized protein</fullName>
    </submittedName>
</protein>
<evidence type="ECO:0000313" key="2">
    <source>
        <dbReference type="Proteomes" id="UP000507222"/>
    </source>
</evidence>
<evidence type="ECO:0000313" key="1">
    <source>
        <dbReference type="EMBL" id="CAB4289675.1"/>
    </source>
</evidence>
<reference evidence="1 2" key="1">
    <citation type="submission" date="2020-05" db="EMBL/GenBank/DDBJ databases">
        <authorList>
            <person name="Campoy J."/>
            <person name="Schneeberger K."/>
            <person name="Spophaly S."/>
        </authorList>
    </citation>
    <scope>NUCLEOTIDE SEQUENCE [LARGE SCALE GENOMIC DNA]</scope>
    <source>
        <strain evidence="1">PruArmRojPasFocal</strain>
    </source>
</reference>
<dbReference type="EMBL" id="CAEKDK010000008">
    <property type="protein sequence ID" value="CAB4289675.1"/>
    <property type="molecule type" value="Genomic_DNA"/>
</dbReference>
<dbReference type="Proteomes" id="UP000507222">
    <property type="component" value="Unassembled WGS sequence"/>
</dbReference>
<gene>
    <name evidence="1" type="ORF">CURHAP_LOCUS48969</name>
</gene>
<proteinExistence type="predicted"/>
<organism evidence="1 2">
    <name type="scientific">Prunus armeniaca</name>
    <name type="common">Apricot</name>
    <name type="synonym">Armeniaca vulgaris</name>
    <dbReference type="NCBI Taxonomy" id="36596"/>
    <lineage>
        <taxon>Eukaryota</taxon>
        <taxon>Viridiplantae</taxon>
        <taxon>Streptophyta</taxon>
        <taxon>Embryophyta</taxon>
        <taxon>Tracheophyta</taxon>
        <taxon>Spermatophyta</taxon>
        <taxon>Magnoliopsida</taxon>
        <taxon>eudicotyledons</taxon>
        <taxon>Gunneridae</taxon>
        <taxon>Pentapetalae</taxon>
        <taxon>rosids</taxon>
        <taxon>fabids</taxon>
        <taxon>Rosales</taxon>
        <taxon>Rosaceae</taxon>
        <taxon>Amygdaloideae</taxon>
        <taxon>Amygdaleae</taxon>
        <taxon>Prunus</taxon>
    </lineage>
</organism>